<evidence type="ECO:0000313" key="1">
    <source>
        <dbReference type="EMBL" id="MCK7615975.1"/>
    </source>
</evidence>
<sequence>MSLFDTLSRTGGATRRLGLCVGFAAALVLSGCQVRPLYGTGSGDFATIGSPVASELAAIDLESINSQFANDDAARVLYNELTYRFERGAGGAPKKYRLKVLMDVGSSAVGVERFADVPSAYTTTMNSTFVLSDLATDETLMTGRAFKSASYDFSNQRFANKRAYRDAQERVAKAVADDIAARIAGYFASSS</sequence>
<protein>
    <recommendedName>
        <fullName evidence="3">LPS-assembly lipoprotein</fullName>
    </recommendedName>
</protein>
<comment type="caution">
    <text evidence="1">The sequence shown here is derived from an EMBL/GenBank/DDBJ whole genome shotgun (WGS) entry which is preliminary data.</text>
</comment>
<reference evidence="1" key="1">
    <citation type="submission" date="2022-04" db="EMBL/GenBank/DDBJ databases">
        <title>Roseibium sp. CAU 1639 isolated from mud.</title>
        <authorList>
            <person name="Kim W."/>
        </authorList>
    </citation>
    <scope>NUCLEOTIDE SEQUENCE</scope>
    <source>
        <strain evidence="1">CAU 1639</strain>
    </source>
</reference>
<proteinExistence type="predicted"/>
<dbReference type="RefSeq" id="WP_248159893.1">
    <property type="nucleotide sequence ID" value="NZ_JALNMJ010000036.1"/>
</dbReference>
<organism evidence="1 2">
    <name type="scientific">Roseibium sediminicola</name>
    <dbReference type="NCBI Taxonomy" id="2933272"/>
    <lineage>
        <taxon>Bacteria</taxon>
        <taxon>Pseudomonadati</taxon>
        <taxon>Pseudomonadota</taxon>
        <taxon>Alphaproteobacteria</taxon>
        <taxon>Hyphomicrobiales</taxon>
        <taxon>Stappiaceae</taxon>
        <taxon>Roseibium</taxon>
    </lineage>
</organism>
<gene>
    <name evidence="1" type="ORF">M0H32_27775</name>
</gene>
<name>A0ABT0H3C2_9HYPH</name>
<keyword evidence="2" id="KW-1185">Reference proteome</keyword>
<accession>A0ABT0H3C2</accession>
<dbReference type="Proteomes" id="UP001431221">
    <property type="component" value="Unassembled WGS sequence"/>
</dbReference>
<evidence type="ECO:0008006" key="3">
    <source>
        <dbReference type="Google" id="ProtNLM"/>
    </source>
</evidence>
<dbReference type="EMBL" id="JALNMJ010000036">
    <property type="protein sequence ID" value="MCK7615975.1"/>
    <property type="molecule type" value="Genomic_DNA"/>
</dbReference>
<evidence type="ECO:0000313" key="2">
    <source>
        <dbReference type="Proteomes" id="UP001431221"/>
    </source>
</evidence>
<dbReference type="Gene3D" id="3.30.160.150">
    <property type="entry name" value="Lipoprotein like domain"/>
    <property type="match status" value="1"/>
</dbReference>